<evidence type="ECO:0000313" key="3">
    <source>
        <dbReference type="Proteomes" id="UP001356427"/>
    </source>
</evidence>
<dbReference type="PANTHER" id="PTHR24014">
    <property type="entry name" value="2-OXOGLUTARATE AND IRON-DEPENDENT OXYGENASE DOMAIN-CONTAINING PROTEIN 2"/>
    <property type="match status" value="1"/>
</dbReference>
<proteinExistence type="predicted"/>
<evidence type="ECO:0000256" key="1">
    <source>
        <dbReference type="ARBA" id="ARBA00022896"/>
    </source>
</evidence>
<evidence type="ECO:0000313" key="2">
    <source>
        <dbReference type="EMBL" id="KAK6306166.1"/>
    </source>
</evidence>
<sequence>MTMSTIYSFCDELIEEMEHFEQSTVPNGRPNTMNNYGILLNELGFDDGFTTPLREQYLQPLTSLLYPECGGRCLNSHKAFIVKYDMHEDLDLSYHYDNAEVTRNVSLQKEFTEGNLYFGDMRQVPLSESVYGGRAESDRGSSPQSTTHAHLLWPALEPHCLDEVLTGEEQTVPHVQQEAHLGRGIGLRRRLHQ</sequence>
<protein>
    <submittedName>
        <fullName evidence="2">Uncharacterized protein</fullName>
    </submittedName>
</protein>
<name>A0AAN8LQV8_9TELE</name>
<organism evidence="2 3">
    <name type="scientific">Coregonus suidteri</name>
    <dbReference type="NCBI Taxonomy" id="861788"/>
    <lineage>
        <taxon>Eukaryota</taxon>
        <taxon>Metazoa</taxon>
        <taxon>Chordata</taxon>
        <taxon>Craniata</taxon>
        <taxon>Vertebrata</taxon>
        <taxon>Euteleostomi</taxon>
        <taxon>Actinopterygii</taxon>
        <taxon>Neopterygii</taxon>
        <taxon>Teleostei</taxon>
        <taxon>Protacanthopterygii</taxon>
        <taxon>Salmoniformes</taxon>
        <taxon>Salmonidae</taxon>
        <taxon>Coregoninae</taxon>
        <taxon>Coregonus</taxon>
    </lineage>
</organism>
<keyword evidence="3" id="KW-1185">Reference proteome</keyword>
<reference evidence="2 3" key="1">
    <citation type="submission" date="2021-04" db="EMBL/GenBank/DDBJ databases">
        <authorList>
            <person name="De Guttry C."/>
            <person name="Zahm M."/>
            <person name="Klopp C."/>
            <person name="Cabau C."/>
            <person name="Louis A."/>
            <person name="Berthelot C."/>
            <person name="Parey E."/>
            <person name="Roest Crollius H."/>
            <person name="Montfort J."/>
            <person name="Robinson-Rechavi M."/>
            <person name="Bucao C."/>
            <person name="Bouchez O."/>
            <person name="Gislard M."/>
            <person name="Lluch J."/>
            <person name="Milhes M."/>
            <person name="Lampietro C."/>
            <person name="Lopez Roques C."/>
            <person name="Donnadieu C."/>
            <person name="Braasch I."/>
            <person name="Desvignes T."/>
            <person name="Postlethwait J."/>
            <person name="Bobe J."/>
            <person name="Wedekind C."/>
            <person name="Guiguen Y."/>
        </authorList>
    </citation>
    <scope>NUCLEOTIDE SEQUENCE [LARGE SCALE GENOMIC DNA]</scope>
    <source>
        <strain evidence="2">Cs_M1</strain>
        <tissue evidence="2">Blood</tissue>
    </source>
</reference>
<accession>A0AAN8LQV8</accession>
<dbReference type="Pfam" id="PF25238">
    <property type="entry name" value="OGFOD2-like"/>
    <property type="match status" value="1"/>
</dbReference>
<dbReference type="EMBL" id="JAGTTL010000021">
    <property type="protein sequence ID" value="KAK6306166.1"/>
    <property type="molecule type" value="Genomic_DNA"/>
</dbReference>
<dbReference type="PANTHER" id="PTHR24014:SF4">
    <property type="entry name" value="2-OXOGLUTARATE AND IRON-DEPENDENT OXYGENASE DOMAIN-CONTAINING PROTEIN 2"/>
    <property type="match status" value="1"/>
</dbReference>
<keyword evidence="1" id="KW-0847">Vitamin C</keyword>
<gene>
    <name evidence="2" type="ORF">J4Q44_G00230910</name>
</gene>
<dbReference type="GO" id="GO:0031418">
    <property type="term" value="F:L-ascorbic acid binding"/>
    <property type="evidence" value="ECO:0007669"/>
    <property type="project" value="UniProtKB-KW"/>
</dbReference>
<dbReference type="Proteomes" id="UP001356427">
    <property type="component" value="Unassembled WGS sequence"/>
</dbReference>
<dbReference type="AlphaFoldDB" id="A0AAN8LQV8"/>
<comment type="caution">
    <text evidence="2">The sequence shown here is derived from an EMBL/GenBank/DDBJ whole genome shotgun (WGS) entry which is preliminary data.</text>
</comment>